<dbReference type="AlphaFoldDB" id="A0A2J7PCS7"/>
<sequence length="163" mass="18526">MEARIVQLEEQLRRLTIGVKTKDLSLAARIKEWSGHSKAKPVTEFLTQLEQCAHVSNWSTEDLVNILKAKLTGEALQFVNGKDELTDGRVSYEVVKAARVDRKTIRKSSDPTEQRIRKEEADFRLLTSFIYGMRGKVGRELKIRNPETVEQALSIATMVQNAK</sequence>
<accession>A0A2J7PCS7</accession>
<comment type="caution">
    <text evidence="1">The sequence shown here is derived from an EMBL/GenBank/DDBJ whole genome shotgun (WGS) entry which is preliminary data.</text>
</comment>
<protein>
    <submittedName>
        <fullName evidence="1">Uncharacterized protein</fullName>
    </submittedName>
</protein>
<dbReference type="Proteomes" id="UP000235965">
    <property type="component" value="Unassembled WGS sequence"/>
</dbReference>
<name>A0A2J7PCS7_9NEOP</name>
<evidence type="ECO:0000313" key="2">
    <source>
        <dbReference type="Proteomes" id="UP000235965"/>
    </source>
</evidence>
<keyword evidence="2" id="KW-1185">Reference proteome</keyword>
<reference evidence="1 2" key="1">
    <citation type="submission" date="2017-12" db="EMBL/GenBank/DDBJ databases">
        <title>Hemimetabolous genomes reveal molecular basis of termite eusociality.</title>
        <authorList>
            <person name="Harrison M.C."/>
            <person name="Jongepier E."/>
            <person name="Robertson H.M."/>
            <person name="Arning N."/>
            <person name="Bitard-Feildel T."/>
            <person name="Chao H."/>
            <person name="Childers C.P."/>
            <person name="Dinh H."/>
            <person name="Doddapaneni H."/>
            <person name="Dugan S."/>
            <person name="Gowin J."/>
            <person name="Greiner C."/>
            <person name="Han Y."/>
            <person name="Hu H."/>
            <person name="Hughes D.S.T."/>
            <person name="Huylmans A.-K."/>
            <person name="Kemena C."/>
            <person name="Kremer L.P.M."/>
            <person name="Lee S.L."/>
            <person name="Lopez-Ezquerra A."/>
            <person name="Mallet L."/>
            <person name="Monroy-Kuhn J.M."/>
            <person name="Moser A."/>
            <person name="Murali S.C."/>
            <person name="Muzny D.M."/>
            <person name="Otani S."/>
            <person name="Piulachs M.-D."/>
            <person name="Poelchau M."/>
            <person name="Qu J."/>
            <person name="Schaub F."/>
            <person name="Wada-Katsumata A."/>
            <person name="Worley K.C."/>
            <person name="Xie Q."/>
            <person name="Ylla G."/>
            <person name="Poulsen M."/>
            <person name="Gibbs R.A."/>
            <person name="Schal C."/>
            <person name="Richards S."/>
            <person name="Belles X."/>
            <person name="Korb J."/>
            <person name="Bornberg-Bauer E."/>
        </authorList>
    </citation>
    <scope>NUCLEOTIDE SEQUENCE [LARGE SCALE GENOMIC DNA]</scope>
    <source>
        <tissue evidence="1">Whole body</tissue>
    </source>
</reference>
<evidence type="ECO:0000313" key="1">
    <source>
        <dbReference type="EMBL" id="PNF14145.1"/>
    </source>
</evidence>
<dbReference type="EMBL" id="NEVH01026425">
    <property type="protein sequence ID" value="PNF14145.1"/>
    <property type="molecule type" value="Genomic_DNA"/>
</dbReference>
<organism evidence="1 2">
    <name type="scientific">Cryptotermes secundus</name>
    <dbReference type="NCBI Taxonomy" id="105785"/>
    <lineage>
        <taxon>Eukaryota</taxon>
        <taxon>Metazoa</taxon>
        <taxon>Ecdysozoa</taxon>
        <taxon>Arthropoda</taxon>
        <taxon>Hexapoda</taxon>
        <taxon>Insecta</taxon>
        <taxon>Pterygota</taxon>
        <taxon>Neoptera</taxon>
        <taxon>Polyneoptera</taxon>
        <taxon>Dictyoptera</taxon>
        <taxon>Blattodea</taxon>
        <taxon>Blattoidea</taxon>
        <taxon>Termitoidae</taxon>
        <taxon>Kalotermitidae</taxon>
        <taxon>Cryptotermitinae</taxon>
        <taxon>Cryptotermes</taxon>
    </lineage>
</organism>
<gene>
    <name evidence="1" type="ORF">B7P43_G17714</name>
</gene>
<dbReference type="OrthoDB" id="6780827at2759"/>
<dbReference type="InParanoid" id="A0A2J7PCS7"/>
<proteinExistence type="predicted"/>